<evidence type="ECO:0000313" key="2">
    <source>
        <dbReference type="Proteomes" id="UP001165960"/>
    </source>
</evidence>
<keyword evidence="2" id="KW-1185">Reference proteome</keyword>
<reference evidence="1" key="1">
    <citation type="submission" date="2022-04" db="EMBL/GenBank/DDBJ databases">
        <title>Genome of the entomopathogenic fungus Entomophthora muscae.</title>
        <authorList>
            <person name="Elya C."/>
            <person name="Lovett B.R."/>
            <person name="Lee E."/>
            <person name="Macias A.M."/>
            <person name="Hajek A.E."/>
            <person name="De Bivort B.L."/>
            <person name="Kasson M.T."/>
            <person name="De Fine Licht H.H."/>
            <person name="Stajich J.E."/>
        </authorList>
    </citation>
    <scope>NUCLEOTIDE SEQUENCE</scope>
    <source>
        <strain evidence="1">Berkeley</strain>
    </source>
</reference>
<comment type="caution">
    <text evidence="1">The sequence shown here is derived from an EMBL/GenBank/DDBJ whole genome shotgun (WGS) entry which is preliminary data.</text>
</comment>
<proteinExistence type="predicted"/>
<gene>
    <name evidence="1" type="ORF">DSO57_1023233</name>
</gene>
<sequence>MSKSDSEQYSVPGFKKDSKLIAKPRRECLMDVDLAYDFSRIRLDEEDVNSELSEAELPADDDPTSPQMEKKFTPDACLFVASLVSSRTEKQLQESVTDHFERWGALDNVKVLKDSMNRPYSFVQFRDVESAERALREAHNTLVDGRHIRVEKARVNRKLYITRISTGLKEEELQEALWIHGPLDSFRMMRNAATGDAKGSCFVQYRFREDAIKAFMSIKNLGRWEVEWASTQEKIPRSYDFNSIFVGQLSPSQITRDSLDARFKTYGVIDSLSLINKPTADNAFAFIKYSSQDACVRAIEGEDGIFWHDRPMRVQFKEAGPKPRSAPKSRRPLHSYPYPIYAYPPPTHPDGTKVEDDKAPMWVAQYPIFQNPDGTYAQAPTYYLIGPQSYQGNGVPSPQSLYTRPPTGYIQSPAVQLEH</sequence>
<protein>
    <submittedName>
        <fullName evidence="1">Uncharacterized protein</fullName>
    </submittedName>
</protein>
<name>A0ACC2UCM7_9FUNG</name>
<dbReference type="Proteomes" id="UP001165960">
    <property type="component" value="Unassembled WGS sequence"/>
</dbReference>
<dbReference type="EMBL" id="QTSX02000830">
    <property type="protein sequence ID" value="KAJ9084568.1"/>
    <property type="molecule type" value="Genomic_DNA"/>
</dbReference>
<evidence type="ECO:0000313" key="1">
    <source>
        <dbReference type="EMBL" id="KAJ9084568.1"/>
    </source>
</evidence>
<accession>A0ACC2UCM7</accession>
<organism evidence="1 2">
    <name type="scientific">Entomophthora muscae</name>
    <dbReference type="NCBI Taxonomy" id="34485"/>
    <lineage>
        <taxon>Eukaryota</taxon>
        <taxon>Fungi</taxon>
        <taxon>Fungi incertae sedis</taxon>
        <taxon>Zoopagomycota</taxon>
        <taxon>Entomophthoromycotina</taxon>
        <taxon>Entomophthoromycetes</taxon>
        <taxon>Entomophthorales</taxon>
        <taxon>Entomophthoraceae</taxon>
        <taxon>Entomophthora</taxon>
    </lineage>
</organism>